<dbReference type="InParanoid" id="A0A068V9D8"/>
<accession>A0A068V9D8</accession>
<dbReference type="AlphaFoldDB" id="A0A068V9D8"/>
<reference evidence="2" key="1">
    <citation type="journal article" date="2014" name="Science">
        <title>The coffee genome provides insight into the convergent evolution of caffeine biosynthesis.</title>
        <authorList>
            <person name="Denoeud F."/>
            <person name="Carretero-Paulet L."/>
            <person name="Dereeper A."/>
            <person name="Droc G."/>
            <person name="Guyot R."/>
            <person name="Pietrella M."/>
            <person name="Zheng C."/>
            <person name="Alberti A."/>
            <person name="Anthony F."/>
            <person name="Aprea G."/>
            <person name="Aury J.M."/>
            <person name="Bento P."/>
            <person name="Bernard M."/>
            <person name="Bocs S."/>
            <person name="Campa C."/>
            <person name="Cenci A."/>
            <person name="Combes M.C."/>
            <person name="Crouzillat D."/>
            <person name="Da Silva C."/>
            <person name="Daddiego L."/>
            <person name="De Bellis F."/>
            <person name="Dussert S."/>
            <person name="Garsmeur O."/>
            <person name="Gayraud T."/>
            <person name="Guignon V."/>
            <person name="Jahn K."/>
            <person name="Jamilloux V."/>
            <person name="Joet T."/>
            <person name="Labadie K."/>
            <person name="Lan T."/>
            <person name="Leclercq J."/>
            <person name="Lepelley M."/>
            <person name="Leroy T."/>
            <person name="Li L.T."/>
            <person name="Librado P."/>
            <person name="Lopez L."/>
            <person name="Munoz A."/>
            <person name="Noel B."/>
            <person name="Pallavicini A."/>
            <person name="Perrotta G."/>
            <person name="Poncet V."/>
            <person name="Pot D."/>
            <person name="Priyono X."/>
            <person name="Rigoreau M."/>
            <person name="Rouard M."/>
            <person name="Rozas J."/>
            <person name="Tranchant-Dubreuil C."/>
            <person name="VanBuren R."/>
            <person name="Zhang Q."/>
            <person name="Andrade A.C."/>
            <person name="Argout X."/>
            <person name="Bertrand B."/>
            <person name="de Kochko A."/>
            <person name="Graziosi G."/>
            <person name="Henry R.J."/>
            <person name="Jayarama X."/>
            <person name="Ming R."/>
            <person name="Nagai C."/>
            <person name="Rounsley S."/>
            <person name="Sankoff D."/>
            <person name="Giuliano G."/>
            <person name="Albert V.A."/>
            <person name="Wincker P."/>
            <person name="Lashermes P."/>
        </authorList>
    </citation>
    <scope>NUCLEOTIDE SEQUENCE [LARGE SCALE GENOMIC DNA]</scope>
    <source>
        <strain evidence="2">cv. DH200-94</strain>
    </source>
</reference>
<proteinExistence type="predicted"/>
<dbReference type="Proteomes" id="UP000295252">
    <property type="component" value="Chromosome I"/>
</dbReference>
<gene>
    <name evidence="1" type="ORF">GSCOC_T00009721001</name>
</gene>
<protein>
    <submittedName>
        <fullName evidence="1">Uncharacterized protein</fullName>
    </submittedName>
</protein>
<keyword evidence="2" id="KW-1185">Reference proteome</keyword>
<organism evidence="1 2">
    <name type="scientific">Coffea canephora</name>
    <name type="common">Robusta coffee</name>
    <dbReference type="NCBI Taxonomy" id="49390"/>
    <lineage>
        <taxon>Eukaryota</taxon>
        <taxon>Viridiplantae</taxon>
        <taxon>Streptophyta</taxon>
        <taxon>Embryophyta</taxon>
        <taxon>Tracheophyta</taxon>
        <taxon>Spermatophyta</taxon>
        <taxon>Magnoliopsida</taxon>
        <taxon>eudicotyledons</taxon>
        <taxon>Gunneridae</taxon>
        <taxon>Pentapetalae</taxon>
        <taxon>asterids</taxon>
        <taxon>lamiids</taxon>
        <taxon>Gentianales</taxon>
        <taxon>Rubiaceae</taxon>
        <taxon>Ixoroideae</taxon>
        <taxon>Gardenieae complex</taxon>
        <taxon>Bertiereae - Coffeeae clade</taxon>
        <taxon>Coffeeae</taxon>
        <taxon>Coffea</taxon>
    </lineage>
</organism>
<evidence type="ECO:0000313" key="1">
    <source>
        <dbReference type="EMBL" id="CDP17370.1"/>
    </source>
</evidence>
<sequence length="47" mass="5469">MVFPIVVEEKEEVRRVLGGIAYVIGQRTASFVVSFLTRIPRDRSYFH</sequence>
<evidence type="ECO:0000313" key="2">
    <source>
        <dbReference type="Proteomes" id="UP000295252"/>
    </source>
</evidence>
<dbReference type="EMBL" id="HG739239">
    <property type="protein sequence ID" value="CDP17370.1"/>
    <property type="molecule type" value="Genomic_DNA"/>
</dbReference>
<dbReference type="Gramene" id="CDP17370">
    <property type="protein sequence ID" value="CDP17370"/>
    <property type="gene ID" value="GSCOC_T00009721001"/>
</dbReference>
<name>A0A068V9D8_COFCA</name>